<dbReference type="NCBIfam" id="TIGR01256">
    <property type="entry name" value="modA"/>
    <property type="match status" value="1"/>
</dbReference>
<dbReference type="InterPro" id="IPR005950">
    <property type="entry name" value="ModA"/>
</dbReference>
<evidence type="ECO:0000313" key="9">
    <source>
        <dbReference type="Proteomes" id="UP000305709"/>
    </source>
</evidence>
<keyword evidence="3 6" id="KW-0479">Metal-binding</keyword>
<dbReference type="PIRSF" id="PIRSF004846">
    <property type="entry name" value="ModA"/>
    <property type="match status" value="1"/>
</dbReference>
<evidence type="ECO:0000256" key="7">
    <source>
        <dbReference type="SAM" id="SignalP"/>
    </source>
</evidence>
<dbReference type="InterPro" id="IPR050682">
    <property type="entry name" value="ModA/WtpA"/>
</dbReference>
<comment type="caution">
    <text evidence="8">The sequence shown here is derived from an EMBL/GenBank/DDBJ whole genome shotgun (WGS) entry which is preliminary data.</text>
</comment>
<dbReference type="GO" id="GO:0030973">
    <property type="term" value="F:molybdate ion binding"/>
    <property type="evidence" value="ECO:0007669"/>
    <property type="project" value="TreeGrafter"/>
</dbReference>
<evidence type="ECO:0000313" key="8">
    <source>
        <dbReference type="EMBL" id="TNC70973.1"/>
    </source>
</evidence>
<dbReference type="PANTHER" id="PTHR30632:SF17">
    <property type="entry name" value="MOLYBDATE-BINDING PROTEIN MODA"/>
    <property type="match status" value="1"/>
</dbReference>
<dbReference type="AlphaFoldDB" id="A0A5C4NB82"/>
<dbReference type="EMBL" id="VDFV01000016">
    <property type="protein sequence ID" value="TNC70973.1"/>
    <property type="molecule type" value="Genomic_DNA"/>
</dbReference>
<feature type="binding site" evidence="6">
    <location>
        <position position="166"/>
    </location>
    <ligand>
        <name>molybdate</name>
        <dbReference type="ChEBI" id="CHEBI:36264"/>
    </ligand>
</feature>
<evidence type="ECO:0000256" key="5">
    <source>
        <dbReference type="ARBA" id="ARBA00062515"/>
    </source>
</evidence>
<dbReference type="Pfam" id="PF13531">
    <property type="entry name" value="SBP_bac_11"/>
    <property type="match status" value="1"/>
</dbReference>
<feature type="binding site" evidence="6">
    <location>
        <position position="139"/>
    </location>
    <ligand>
        <name>molybdate</name>
        <dbReference type="ChEBI" id="CHEBI:36264"/>
    </ligand>
</feature>
<dbReference type="GO" id="GO:0030288">
    <property type="term" value="C:outer membrane-bounded periplasmic space"/>
    <property type="evidence" value="ECO:0007669"/>
    <property type="project" value="TreeGrafter"/>
</dbReference>
<accession>A0A5C4NB82</accession>
<protein>
    <submittedName>
        <fullName evidence="8">Molybdate ABC transporter substrate-binding protein</fullName>
    </submittedName>
</protein>
<evidence type="ECO:0000256" key="1">
    <source>
        <dbReference type="ARBA" id="ARBA00009175"/>
    </source>
</evidence>
<comment type="subunit">
    <text evidence="5">The complex is composed of two ATP-binding proteins (ModC), two transmembrane proteins (ModB) and a solute-binding protein (ModA).</text>
</comment>
<evidence type="ECO:0000256" key="4">
    <source>
        <dbReference type="ARBA" id="ARBA00022729"/>
    </source>
</evidence>
<keyword evidence="4 7" id="KW-0732">Signal</keyword>
<keyword evidence="9" id="KW-1185">Reference proteome</keyword>
<dbReference type="Proteomes" id="UP000305709">
    <property type="component" value="Unassembled WGS sequence"/>
</dbReference>
<evidence type="ECO:0000256" key="2">
    <source>
        <dbReference type="ARBA" id="ARBA00022505"/>
    </source>
</evidence>
<dbReference type="GO" id="GO:1901359">
    <property type="term" value="F:tungstate binding"/>
    <property type="evidence" value="ECO:0007669"/>
    <property type="project" value="UniProtKB-ARBA"/>
</dbReference>
<name>A0A5C4NB82_9RHOB</name>
<gene>
    <name evidence="8" type="primary">modA</name>
    <name evidence="8" type="ORF">FHG71_12585</name>
</gene>
<dbReference type="GO" id="GO:0015689">
    <property type="term" value="P:molybdate ion transport"/>
    <property type="evidence" value="ECO:0007669"/>
    <property type="project" value="InterPro"/>
</dbReference>
<dbReference type="FunFam" id="3.40.190.10:FF:000035">
    <property type="entry name" value="Molybdate ABC transporter substrate-binding protein"/>
    <property type="match status" value="1"/>
</dbReference>
<sequence>MRLALALPALLLATPALADQVTVFAAASLRTALDGIAADWGAANGHEVVLSYAGTPQLAHQIEAGAPADLFLSASTDWMDDLQSKELIVADSRRDLLGNTLVLVAHGEAEPVEIGPGLDLPGLLGDGRLAMALVDSVPAGVYGKEALTTLGLWNAVAPQVAQSENVRAALALVASGEAPLGVVYGSDAVASQAAGEEVSVLGTFPADSHSPIAYPAALVAGRETPAAEAFLGHLASPEARAVFEAQGFTVLD</sequence>
<dbReference type="NCBIfam" id="NF007958">
    <property type="entry name" value="PRK10677.1"/>
    <property type="match status" value="1"/>
</dbReference>
<dbReference type="SUPFAM" id="SSF53850">
    <property type="entry name" value="Periplasmic binding protein-like II"/>
    <property type="match status" value="1"/>
</dbReference>
<dbReference type="OrthoDB" id="9785015at2"/>
<comment type="similarity">
    <text evidence="1">Belongs to the bacterial solute-binding protein ModA family.</text>
</comment>
<feature type="binding site" evidence="6">
    <location>
        <position position="55"/>
    </location>
    <ligand>
        <name>molybdate</name>
        <dbReference type="ChEBI" id="CHEBI:36264"/>
    </ligand>
</feature>
<feature type="signal peptide" evidence="7">
    <location>
        <begin position="1"/>
        <end position="18"/>
    </location>
</feature>
<dbReference type="Gene3D" id="3.40.190.10">
    <property type="entry name" value="Periplasmic binding protein-like II"/>
    <property type="match status" value="2"/>
</dbReference>
<dbReference type="PANTHER" id="PTHR30632">
    <property type="entry name" value="MOLYBDATE-BINDING PERIPLASMIC PROTEIN"/>
    <property type="match status" value="1"/>
</dbReference>
<keyword evidence="2 6" id="KW-0500">Molybdenum</keyword>
<evidence type="ECO:0000256" key="6">
    <source>
        <dbReference type="PIRSR" id="PIRSR004846-1"/>
    </source>
</evidence>
<organism evidence="8 9">
    <name type="scientific">Rubellimicrobium roseum</name>
    <dbReference type="NCBI Taxonomy" id="687525"/>
    <lineage>
        <taxon>Bacteria</taxon>
        <taxon>Pseudomonadati</taxon>
        <taxon>Pseudomonadota</taxon>
        <taxon>Alphaproteobacteria</taxon>
        <taxon>Rhodobacterales</taxon>
        <taxon>Roseobacteraceae</taxon>
        <taxon>Rubellimicrobium</taxon>
    </lineage>
</organism>
<reference evidence="8 9" key="1">
    <citation type="submission" date="2019-06" db="EMBL/GenBank/DDBJ databases">
        <authorList>
            <person name="Jiang L."/>
        </authorList>
    </citation>
    <scope>NUCLEOTIDE SEQUENCE [LARGE SCALE GENOMIC DNA]</scope>
    <source>
        <strain evidence="8 9">YIM 48858</strain>
    </source>
</reference>
<feature type="chain" id="PRO_5022899665" evidence="7">
    <location>
        <begin position="19"/>
        <end position="252"/>
    </location>
</feature>
<feature type="binding site" evidence="6">
    <location>
        <position position="28"/>
    </location>
    <ligand>
        <name>molybdate</name>
        <dbReference type="ChEBI" id="CHEBI:36264"/>
    </ligand>
</feature>
<feature type="binding site" evidence="6">
    <location>
        <position position="184"/>
    </location>
    <ligand>
        <name>molybdate</name>
        <dbReference type="ChEBI" id="CHEBI:36264"/>
    </ligand>
</feature>
<dbReference type="RefSeq" id="WP_139082039.1">
    <property type="nucleotide sequence ID" value="NZ_VDFV01000016.1"/>
</dbReference>
<proteinExistence type="inferred from homology"/>
<dbReference type="GO" id="GO:0046872">
    <property type="term" value="F:metal ion binding"/>
    <property type="evidence" value="ECO:0007669"/>
    <property type="project" value="UniProtKB-KW"/>
</dbReference>
<evidence type="ECO:0000256" key="3">
    <source>
        <dbReference type="ARBA" id="ARBA00022723"/>
    </source>
</evidence>